<feature type="domain" description="VOC" evidence="1">
    <location>
        <begin position="3"/>
        <end position="114"/>
    </location>
</feature>
<dbReference type="AlphaFoldDB" id="W4LKB5"/>
<dbReference type="PROSITE" id="PS51819">
    <property type="entry name" value="VOC"/>
    <property type="match status" value="1"/>
</dbReference>
<accession>W4LKB5</accession>
<dbReference type="InterPro" id="IPR041581">
    <property type="entry name" value="Glyoxalase_6"/>
</dbReference>
<dbReference type="PANTHER" id="PTHR33993">
    <property type="entry name" value="GLYOXALASE-RELATED"/>
    <property type="match status" value="1"/>
</dbReference>
<name>W4LKB5_ENTF1</name>
<organism evidence="2 3">
    <name type="scientific">Entotheonella factor</name>
    <dbReference type="NCBI Taxonomy" id="1429438"/>
    <lineage>
        <taxon>Bacteria</taxon>
        <taxon>Pseudomonadati</taxon>
        <taxon>Nitrospinota/Tectimicrobiota group</taxon>
        <taxon>Candidatus Tectimicrobiota</taxon>
        <taxon>Candidatus Entotheonellia</taxon>
        <taxon>Candidatus Entotheonellales</taxon>
        <taxon>Candidatus Entotheonellaceae</taxon>
        <taxon>Candidatus Entotheonella</taxon>
    </lineage>
</organism>
<gene>
    <name evidence="2" type="ORF">ETSY1_18340</name>
</gene>
<evidence type="ECO:0000313" key="3">
    <source>
        <dbReference type="Proteomes" id="UP000019141"/>
    </source>
</evidence>
<dbReference type="Pfam" id="PF18029">
    <property type="entry name" value="Glyoxalase_6"/>
    <property type="match status" value="1"/>
</dbReference>
<reference evidence="2 3" key="1">
    <citation type="journal article" date="2014" name="Nature">
        <title>An environmental bacterial taxon with a large and distinct metabolic repertoire.</title>
        <authorList>
            <person name="Wilson M.C."/>
            <person name="Mori T."/>
            <person name="Ruckert C."/>
            <person name="Uria A.R."/>
            <person name="Helf M.J."/>
            <person name="Takada K."/>
            <person name="Gernert C."/>
            <person name="Steffens U.A."/>
            <person name="Heycke N."/>
            <person name="Schmitt S."/>
            <person name="Rinke C."/>
            <person name="Helfrich E.J."/>
            <person name="Brachmann A.O."/>
            <person name="Gurgui C."/>
            <person name="Wakimoto T."/>
            <person name="Kracht M."/>
            <person name="Crusemann M."/>
            <person name="Hentschel U."/>
            <person name="Abe I."/>
            <person name="Matsunaga S."/>
            <person name="Kalinowski J."/>
            <person name="Takeyama H."/>
            <person name="Piel J."/>
        </authorList>
    </citation>
    <scope>NUCLEOTIDE SEQUENCE [LARGE SCALE GENOMIC DNA]</scope>
    <source>
        <strain evidence="3">TSY1</strain>
    </source>
</reference>
<dbReference type="EMBL" id="AZHW01000542">
    <property type="protein sequence ID" value="ETW98548.1"/>
    <property type="molecule type" value="Genomic_DNA"/>
</dbReference>
<dbReference type="InterPro" id="IPR029068">
    <property type="entry name" value="Glyas_Bleomycin-R_OHBP_Dase"/>
</dbReference>
<dbReference type="Gene3D" id="3.10.180.10">
    <property type="entry name" value="2,3-Dihydroxybiphenyl 1,2-Dioxygenase, domain 1"/>
    <property type="match status" value="1"/>
</dbReference>
<dbReference type="InterPro" id="IPR052164">
    <property type="entry name" value="Anthracycline_SecMetBiosynth"/>
</dbReference>
<dbReference type="Proteomes" id="UP000019141">
    <property type="component" value="Unassembled WGS sequence"/>
</dbReference>
<sequence length="129" mass="14591">MTVTVHAYISVTDLERGIAFYGQALGLSLRRRLDDDWAELDGASVPIFLLVRDRDPQSAGWTVHLDFLTDDLEASERRAREAGAELVREFQARVWGRMANMMDPFGNPFDLIEMAPGGYDRIQYPKQSG</sequence>
<dbReference type="SUPFAM" id="SSF54593">
    <property type="entry name" value="Glyoxalase/Bleomycin resistance protein/Dihydroxybiphenyl dioxygenase"/>
    <property type="match status" value="1"/>
</dbReference>
<protein>
    <recommendedName>
        <fullName evidence="1">VOC domain-containing protein</fullName>
    </recommendedName>
</protein>
<proteinExistence type="predicted"/>
<comment type="caution">
    <text evidence="2">The sequence shown here is derived from an EMBL/GenBank/DDBJ whole genome shotgun (WGS) entry which is preliminary data.</text>
</comment>
<evidence type="ECO:0000313" key="2">
    <source>
        <dbReference type="EMBL" id="ETW98548.1"/>
    </source>
</evidence>
<keyword evidence="3" id="KW-1185">Reference proteome</keyword>
<evidence type="ECO:0000259" key="1">
    <source>
        <dbReference type="PROSITE" id="PS51819"/>
    </source>
</evidence>
<dbReference type="InterPro" id="IPR037523">
    <property type="entry name" value="VOC_core"/>
</dbReference>
<dbReference type="HOGENOM" id="CLU_1853996_0_0_7"/>